<dbReference type="GO" id="GO:0043531">
    <property type="term" value="F:ADP binding"/>
    <property type="evidence" value="ECO:0007669"/>
    <property type="project" value="InterPro"/>
</dbReference>
<dbReference type="PANTHER" id="PTHR35391">
    <property type="entry name" value="C2H2-TYPE DOMAIN-CONTAINING PROTEIN-RELATED"/>
    <property type="match status" value="1"/>
</dbReference>
<dbReference type="InterPro" id="IPR027417">
    <property type="entry name" value="P-loop_NTPase"/>
</dbReference>
<dbReference type="EMBL" id="MU865915">
    <property type="protein sequence ID" value="KAK4455141.1"/>
    <property type="molecule type" value="Genomic_DNA"/>
</dbReference>
<name>A0AAV9H2T0_9PEZI</name>
<reference evidence="4" key="1">
    <citation type="journal article" date="2023" name="Mol. Phylogenet. Evol.">
        <title>Genome-scale phylogeny and comparative genomics of the fungal order Sordariales.</title>
        <authorList>
            <person name="Hensen N."/>
            <person name="Bonometti L."/>
            <person name="Westerberg I."/>
            <person name="Brannstrom I.O."/>
            <person name="Guillou S."/>
            <person name="Cros-Aarteil S."/>
            <person name="Calhoun S."/>
            <person name="Haridas S."/>
            <person name="Kuo A."/>
            <person name="Mondo S."/>
            <person name="Pangilinan J."/>
            <person name="Riley R."/>
            <person name="LaButti K."/>
            <person name="Andreopoulos B."/>
            <person name="Lipzen A."/>
            <person name="Chen C."/>
            <person name="Yan M."/>
            <person name="Daum C."/>
            <person name="Ng V."/>
            <person name="Clum A."/>
            <person name="Steindorff A."/>
            <person name="Ohm R.A."/>
            <person name="Martin F."/>
            <person name="Silar P."/>
            <person name="Natvig D.O."/>
            <person name="Lalanne C."/>
            <person name="Gautier V."/>
            <person name="Ament-Velasquez S.L."/>
            <person name="Kruys A."/>
            <person name="Hutchinson M.I."/>
            <person name="Powell A.J."/>
            <person name="Barry K."/>
            <person name="Miller A.N."/>
            <person name="Grigoriev I.V."/>
            <person name="Debuchy R."/>
            <person name="Gladieux P."/>
            <person name="Hiltunen Thoren M."/>
            <person name="Johannesson H."/>
        </authorList>
    </citation>
    <scope>NUCLEOTIDE SEQUENCE</scope>
    <source>
        <strain evidence="4">PSN243</strain>
    </source>
</reference>
<feature type="compositionally biased region" description="Basic and acidic residues" evidence="2">
    <location>
        <begin position="1337"/>
        <end position="1353"/>
    </location>
</feature>
<dbReference type="Pfam" id="PF25000">
    <property type="entry name" value="DUF7779"/>
    <property type="match status" value="1"/>
</dbReference>
<proteinExistence type="predicted"/>
<keyword evidence="1" id="KW-0175">Coiled coil</keyword>
<feature type="domain" description="C2H2-type" evidence="3">
    <location>
        <begin position="349"/>
        <end position="377"/>
    </location>
</feature>
<evidence type="ECO:0000256" key="1">
    <source>
        <dbReference type="SAM" id="Coils"/>
    </source>
</evidence>
<dbReference type="SMART" id="SM00355">
    <property type="entry name" value="ZnF_C2H2"/>
    <property type="match status" value="3"/>
</dbReference>
<dbReference type="SUPFAM" id="SSF48452">
    <property type="entry name" value="TPR-like"/>
    <property type="match status" value="1"/>
</dbReference>
<dbReference type="Pfam" id="PF12874">
    <property type="entry name" value="zf-met"/>
    <property type="match status" value="1"/>
</dbReference>
<dbReference type="SMART" id="SM00028">
    <property type="entry name" value="TPR"/>
    <property type="match status" value="2"/>
</dbReference>
<evidence type="ECO:0000259" key="3">
    <source>
        <dbReference type="SMART" id="SM00355"/>
    </source>
</evidence>
<dbReference type="Gene3D" id="1.25.40.10">
    <property type="entry name" value="Tetratricopeptide repeat domain"/>
    <property type="match status" value="2"/>
</dbReference>
<evidence type="ECO:0000256" key="2">
    <source>
        <dbReference type="SAM" id="MobiDB-lite"/>
    </source>
</evidence>
<sequence length="1353" mass="154210">MPSASSTKAERIQQSHVLRAKAPIAARFEDCSQASIQLTDALQANRQGADELRTLAQRCKDRLGFWGDDSGASSRVLDYALACSPTLMRQTDALLVDLSSTLEKAVAASRTPLLLEGEEPFDLPKGRPIALLPEDEDADTAMYLEEALEIVDHLVKLLPALRDPMEEDVESSESQFQASADWYHRAKDSAAAAFREAPPALIQRLVRSHRRRKQNLHLRQRLRMVDDYPGSVRADRSRTIPSNWPRQLRRRADKRSNLADSDAGVSTIRSHSDTVMSKHFRDDISQTSVTTSQLTSGAAAIQPATTLPTDAVECFDCPYCHSEVPLALTANSMTLDEWIDHVFVDLKPYICTFGNCHRGDKAFGTRKEWFQHELDFHRSRIVWSCGACRKTYKSENEFVRHLKSSIRDLDSKTLAVIVDSCKRYSQEELSTHCPLCRVACTSLWDLEDHLGRHLEKYALEAVPDHDMMDDEGSEVLQHVHDFVADQEALHGPIHVPSSTEVKTIRAASPEPLVVGDVAISRVTEVSDASAMDEPKRETGMVENIPLTEKIGSYLHDMPGQLPLHAQPKIPSRDKGFVGRQSDLQKIHESLYTPGQICTITGRGGSGKTATAIEYLYQHSSDYEYIFWVEAETPGTCQTRYNTIADFIDVGERSVSDDTSLTFSIKQALSKLERRWLVVFDNVGQWPDISRYIPRNLPISKGSVLITSRSGPQLSGVSAHQHQVGVRLEPWGLNHSREFLLTSISPTLDKNHLEEHEEYHLAEKVVDVVDRLPLAVSMVVGYIKVSRCNLAEFLEMWEERATSKKSKKRIDAALEAGIDGTIDALWDIGIREVRANCRKLLDVLSFLDPEAIPKSLLVGEHEEEYLDFLQSNEKIQYKRMIEQLERQRLITVKVMDNGEQVYSIHRVLQQKIQFDMDDYSYADAFRKAFRLIRKKFPSASATQVPNTDNLDTCKMYMPHVYSFDKVYREHYNDHNSAAMRETKPEDLAELFYDAGFYVWAGQTTAYDGISFLEAAENILNKINFDPDAKLRADIYCMTGLLLLNMGYAERARGTKCLKAALQIRKNIYAKEETDENDILLQNAANDYALSLMNEYRFGKAGDILRECHERYRLWGPEEENPFENSKFYGNYSAVLLWENKIDEAIEYIERCLDFTEKFTGNKGSQYYRRLFWLGNIVLQSDDYQRALDIHLEVLQERVRIHGKHNENTILSMYAVGAAFHYRGDLPSAIEHIEQSIEAAKNHFIPPEAYGRAHYHLALLYEELGGEEAKVQELKAEAKKVLDEFAHYAPDALREADSLPEAQRIMMIFDDMQGTFQGRYTGHSLLKYMRHAKAKQKQRQAEQERERQEREHHPH</sequence>
<dbReference type="InterPro" id="IPR056681">
    <property type="entry name" value="DUF7779"/>
</dbReference>
<dbReference type="InterPro" id="IPR019734">
    <property type="entry name" value="TPR_rpt"/>
</dbReference>
<dbReference type="InterPro" id="IPR002182">
    <property type="entry name" value="NB-ARC"/>
</dbReference>
<gene>
    <name evidence="4" type="ORF">QBC34DRAFT_391675</name>
</gene>
<keyword evidence="5" id="KW-1185">Reference proteome</keyword>
<dbReference type="Pfam" id="PF00931">
    <property type="entry name" value="NB-ARC"/>
    <property type="match status" value="1"/>
</dbReference>
<dbReference type="Pfam" id="PF13424">
    <property type="entry name" value="TPR_12"/>
    <property type="match status" value="1"/>
</dbReference>
<protein>
    <recommendedName>
        <fullName evidence="3">C2H2-type domain-containing protein</fullName>
    </recommendedName>
</protein>
<evidence type="ECO:0000313" key="5">
    <source>
        <dbReference type="Proteomes" id="UP001321760"/>
    </source>
</evidence>
<feature type="domain" description="C2H2-type" evidence="3">
    <location>
        <begin position="431"/>
        <end position="453"/>
    </location>
</feature>
<accession>A0AAV9H2T0</accession>
<comment type="caution">
    <text evidence="4">The sequence shown here is derived from an EMBL/GenBank/DDBJ whole genome shotgun (WGS) entry which is preliminary data.</text>
</comment>
<feature type="coiled-coil region" evidence="1">
    <location>
        <begin position="1255"/>
        <end position="1282"/>
    </location>
</feature>
<dbReference type="InterPro" id="IPR011990">
    <property type="entry name" value="TPR-like_helical_dom_sf"/>
</dbReference>
<evidence type="ECO:0000313" key="4">
    <source>
        <dbReference type="EMBL" id="KAK4455141.1"/>
    </source>
</evidence>
<dbReference type="PANTHER" id="PTHR35391:SF5">
    <property type="entry name" value="DUF6590 DOMAIN-CONTAINING PROTEIN"/>
    <property type="match status" value="1"/>
</dbReference>
<dbReference type="Gene3D" id="3.40.50.300">
    <property type="entry name" value="P-loop containing nucleotide triphosphate hydrolases"/>
    <property type="match status" value="1"/>
</dbReference>
<feature type="domain" description="C2H2-type" evidence="3">
    <location>
        <begin position="383"/>
        <end position="403"/>
    </location>
</feature>
<dbReference type="SUPFAM" id="SSF52540">
    <property type="entry name" value="P-loop containing nucleoside triphosphate hydrolases"/>
    <property type="match status" value="1"/>
</dbReference>
<feature type="region of interest" description="Disordered" evidence="2">
    <location>
        <begin position="249"/>
        <end position="274"/>
    </location>
</feature>
<feature type="region of interest" description="Disordered" evidence="2">
    <location>
        <begin position="1328"/>
        <end position="1353"/>
    </location>
</feature>
<reference evidence="4" key="2">
    <citation type="submission" date="2023-05" db="EMBL/GenBank/DDBJ databases">
        <authorList>
            <consortium name="Lawrence Berkeley National Laboratory"/>
            <person name="Steindorff A."/>
            <person name="Hensen N."/>
            <person name="Bonometti L."/>
            <person name="Westerberg I."/>
            <person name="Brannstrom I.O."/>
            <person name="Guillou S."/>
            <person name="Cros-Aarteil S."/>
            <person name="Calhoun S."/>
            <person name="Haridas S."/>
            <person name="Kuo A."/>
            <person name="Mondo S."/>
            <person name="Pangilinan J."/>
            <person name="Riley R."/>
            <person name="Labutti K."/>
            <person name="Andreopoulos B."/>
            <person name="Lipzen A."/>
            <person name="Chen C."/>
            <person name="Yanf M."/>
            <person name="Daum C."/>
            <person name="Ng V."/>
            <person name="Clum A."/>
            <person name="Ohm R."/>
            <person name="Martin F."/>
            <person name="Silar P."/>
            <person name="Natvig D."/>
            <person name="Lalanne C."/>
            <person name="Gautier V."/>
            <person name="Ament-Velasquez S.L."/>
            <person name="Kruys A."/>
            <person name="Hutchinson M.I."/>
            <person name="Powell A.J."/>
            <person name="Barry K."/>
            <person name="Miller A.N."/>
            <person name="Grigoriev I.V."/>
            <person name="Debuchy R."/>
            <person name="Gladieux P."/>
            <person name="Thoren M.H."/>
            <person name="Johannesson H."/>
        </authorList>
    </citation>
    <scope>NUCLEOTIDE SEQUENCE</scope>
    <source>
        <strain evidence="4">PSN243</strain>
    </source>
</reference>
<dbReference type="Proteomes" id="UP001321760">
    <property type="component" value="Unassembled WGS sequence"/>
</dbReference>
<organism evidence="4 5">
    <name type="scientific">Podospora aff. communis PSN243</name>
    <dbReference type="NCBI Taxonomy" id="3040156"/>
    <lineage>
        <taxon>Eukaryota</taxon>
        <taxon>Fungi</taxon>
        <taxon>Dikarya</taxon>
        <taxon>Ascomycota</taxon>
        <taxon>Pezizomycotina</taxon>
        <taxon>Sordariomycetes</taxon>
        <taxon>Sordariomycetidae</taxon>
        <taxon>Sordariales</taxon>
        <taxon>Podosporaceae</taxon>
        <taxon>Podospora</taxon>
    </lineage>
</organism>
<dbReference type="InterPro" id="IPR013087">
    <property type="entry name" value="Znf_C2H2_type"/>
</dbReference>